<dbReference type="EMBL" id="KU886223">
    <property type="protein sequence ID" value="ANH51568.1"/>
    <property type="molecule type" value="Genomic_DNA"/>
</dbReference>
<keyword evidence="2" id="KW-1185">Reference proteome</keyword>
<protein>
    <submittedName>
        <fullName evidence="1">Uncharacterized protein</fullName>
    </submittedName>
</protein>
<sequence>MKQVAANVNVLSVDYRFGAKQMETYAKFITDALTAGRKVFIYADKEARAKVNELFPNVLGQEVMEKVLVRAYPISELTAVNVGRGMSNMSAIFISETGRYTDLITKTFSVVTGHDALIVECSEVVA</sequence>
<dbReference type="Proteomes" id="UP000222975">
    <property type="component" value="Segment"/>
</dbReference>
<organism evidence="1 2">
    <name type="scientific">Erwinia phage vB_EamM_Simmy50</name>
    <dbReference type="NCBI Taxonomy" id="1815988"/>
    <lineage>
        <taxon>Viruses</taxon>
        <taxon>Duplodnaviria</taxon>
        <taxon>Heunggongvirae</taxon>
        <taxon>Uroviricota</taxon>
        <taxon>Caudoviricetes</taxon>
        <taxon>Chimalliviridae</taxon>
        <taxon>Agricanvirus</taxon>
        <taxon>Agricanvirus simmy50</taxon>
    </lineage>
</organism>
<name>A0A173GDK5_9CAUD</name>
<reference evidence="2" key="1">
    <citation type="submission" date="2016-03" db="EMBL/GenBank/DDBJ databases">
        <authorList>
            <person name="Sharma R."/>
            <person name="Simister A.R."/>
            <person name="Berg J.A."/>
            <person name="Jensen G.L."/>
            <person name="Keele B.R."/>
            <person name="Ward M.E.H."/>
            <person name="Breakwell D.P."/>
            <person name="Hope S."/>
            <person name="Grose J.H."/>
        </authorList>
    </citation>
    <scope>NUCLEOTIDE SEQUENCE [LARGE SCALE GENOMIC DNA]</scope>
</reference>
<gene>
    <name evidence="1" type="ORF">SIMMY50_106</name>
</gene>
<accession>A0A173GDK5</accession>
<evidence type="ECO:0000313" key="1">
    <source>
        <dbReference type="EMBL" id="ANH51568.1"/>
    </source>
</evidence>
<evidence type="ECO:0000313" key="2">
    <source>
        <dbReference type="Proteomes" id="UP000222975"/>
    </source>
</evidence>
<proteinExistence type="predicted"/>